<evidence type="ECO:0000313" key="2">
    <source>
        <dbReference type="Proteomes" id="UP001415857"/>
    </source>
</evidence>
<evidence type="ECO:0000313" key="1">
    <source>
        <dbReference type="EMBL" id="KAK9280605.1"/>
    </source>
</evidence>
<reference evidence="1 2" key="1">
    <citation type="journal article" date="2024" name="Plant J.">
        <title>Genome sequences and population genomics reveal climatic adaptation and genomic divergence between two closely related sweetgum species.</title>
        <authorList>
            <person name="Xu W.Q."/>
            <person name="Ren C.Q."/>
            <person name="Zhang X.Y."/>
            <person name="Comes H.P."/>
            <person name="Liu X.H."/>
            <person name="Li Y.G."/>
            <person name="Kettle C.J."/>
            <person name="Jalonen R."/>
            <person name="Gaisberger H."/>
            <person name="Ma Y.Z."/>
            <person name="Qiu Y.X."/>
        </authorList>
    </citation>
    <scope>NUCLEOTIDE SEQUENCE [LARGE SCALE GENOMIC DNA]</scope>
    <source>
        <strain evidence="1">Hangzhou</strain>
    </source>
</reference>
<dbReference type="EMBL" id="JBBPBK010000008">
    <property type="protein sequence ID" value="KAK9280605.1"/>
    <property type="molecule type" value="Genomic_DNA"/>
</dbReference>
<dbReference type="Gene3D" id="1.50.10.160">
    <property type="match status" value="1"/>
</dbReference>
<dbReference type="AlphaFoldDB" id="A0AAP0RMT1"/>
<comment type="caution">
    <text evidence="1">The sequence shown here is derived from an EMBL/GenBank/DDBJ whole genome shotgun (WGS) entry which is preliminary data.</text>
</comment>
<protein>
    <submittedName>
        <fullName evidence="1">Uncharacterized protein</fullName>
    </submittedName>
</protein>
<dbReference type="Proteomes" id="UP001415857">
    <property type="component" value="Unassembled WGS sequence"/>
</dbReference>
<keyword evidence="2" id="KW-1185">Reference proteome</keyword>
<gene>
    <name evidence="1" type="ORF">L1049_014300</name>
</gene>
<name>A0AAP0RMT1_LIQFO</name>
<organism evidence="1 2">
    <name type="scientific">Liquidambar formosana</name>
    <name type="common">Formosan gum</name>
    <dbReference type="NCBI Taxonomy" id="63359"/>
    <lineage>
        <taxon>Eukaryota</taxon>
        <taxon>Viridiplantae</taxon>
        <taxon>Streptophyta</taxon>
        <taxon>Embryophyta</taxon>
        <taxon>Tracheophyta</taxon>
        <taxon>Spermatophyta</taxon>
        <taxon>Magnoliopsida</taxon>
        <taxon>eudicotyledons</taxon>
        <taxon>Gunneridae</taxon>
        <taxon>Pentapetalae</taxon>
        <taxon>Saxifragales</taxon>
        <taxon>Altingiaceae</taxon>
        <taxon>Liquidambar</taxon>
    </lineage>
</organism>
<sequence>MFMEVVLLNSLDRQPPAPGRFMCDSLLFSSHDRTINTLACVIALKSWDVHPEKCKRGIGNSRGENNAV</sequence>
<accession>A0AAP0RMT1</accession>
<proteinExistence type="predicted"/>